<dbReference type="RefSeq" id="WP_139565365.1">
    <property type="nucleotide sequence ID" value="NZ_JADMNK010000001.1"/>
</dbReference>
<reference evidence="1 2" key="1">
    <citation type="submission" date="2020-11" db="EMBL/GenBank/DDBJ databases">
        <title>Draft Genome of Enterobacter sp. strain EMC7.</title>
        <authorList>
            <person name="Barman P."/>
            <person name="Sinha S."/>
            <person name="Sen S."/>
            <person name="Chakraborty R."/>
        </authorList>
    </citation>
    <scope>NUCLEOTIDE SEQUENCE [LARGE SCALE GENOMIC DNA]</scope>
    <source>
        <strain evidence="1 2">EMC7</strain>
    </source>
</reference>
<evidence type="ECO:0000313" key="1">
    <source>
        <dbReference type="EMBL" id="MBZ0056902.1"/>
    </source>
</evidence>
<dbReference type="EMBL" id="JADMNK010000001">
    <property type="protein sequence ID" value="MBZ0056902.1"/>
    <property type="molecule type" value="Genomic_DNA"/>
</dbReference>
<organism evidence="1 2">
    <name type="scientific">Leclercia barmai</name>
    <dbReference type="NCBI Taxonomy" id="2785629"/>
    <lineage>
        <taxon>Bacteria</taxon>
        <taxon>Pseudomonadati</taxon>
        <taxon>Pseudomonadota</taxon>
        <taxon>Gammaproteobacteria</taxon>
        <taxon>Enterobacterales</taxon>
        <taxon>Enterobacteriaceae</taxon>
        <taxon>Leclercia</taxon>
    </lineage>
</organism>
<evidence type="ECO:0000313" key="2">
    <source>
        <dbReference type="Proteomes" id="UP000706580"/>
    </source>
</evidence>
<gene>
    <name evidence="1" type="ORF">ITX56_03560</name>
</gene>
<dbReference type="Proteomes" id="UP000706580">
    <property type="component" value="Unassembled WGS sequence"/>
</dbReference>
<protein>
    <submittedName>
        <fullName evidence="1">Uncharacterized protein</fullName>
    </submittedName>
</protein>
<accession>A0ABS7RS41</accession>
<name>A0ABS7RS41_9ENTR</name>
<keyword evidence="2" id="KW-1185">Reference proteome</keyword>
<sequence>MQASDYLRVKFQSDRQFAIHAENGFTNTIKAARGVASDIYSGIERASWYSSCLIPSYNNVCQELKAEEIRMVYSIMSIYRYRNVIAHMLYLYFQTLCKDVKEGNHDGSAQNMVRNAASLAASMAVAGGTRFVVAAAMAEAIAQSEFLSKSVAQKLAGKMPVGVYLLQVYGIQQKAAMAARGLKAIDPNYYWILYQAKLEMLYYFIEPVLADIIKKVKAGLYSSLDDLTDEIREKFSV</sequence>
<proteinExistence type="predicted"/>
<comment type="caution">
    <text evidence="1">The sequence shown here is derived from an EMBL/GenBank/DDBJ whole genome shotgun (WGS) entry which is preliminary data.</text>
</comment>